<accession>A0A370GG45</accession>
<keyword evidence="5" id="KW-1185">Reference proteome</keyword>
<name>A0A370GG45_9BACI</name>
<dbReference type="OrthoDB" id="9796381at2"/>
<dbReference type="Pfam" id="PF00583">
    <property type="entry name" value="Acetyltransf_1"/>
    <property type="match status" value="1"/>
</dbReference>
<dbReference type="Gene3D" id="3.40.630.30">
    <property type="match status" value="1"/>
</dbReference>
<dbReference type="RefSeq" id="WP_158538381.1">
    <property type="nucleotide sequence ID" value="NZ_QQAY01000008.1"/>
</dbReference>
<dbReference type="PANTHER" id="PTHR43420">
    <property type="entry name" value="ACETYLTRANSFERASE"/>
    <property type="match status" value="1"/>
</dbReference>
<comment type="caution">
    <text evidence="4">The sequence shown here is derived from an EMBL/GenBank/DDBJ whole genome shotgun (WGS) entry which is preliminary data.</text>
</comment>
<protein>
    <submittedName>
        <fullName evidence="4">Ribosomal protein S18 acetylase RimI-like enzyme</fullName>
    </submittedName>
</protein>
<dbReference type="AlphaFoldDB" id="A0A370GG45"/>
<keyword evidence="4" id="KW-0687">Ribonucleoprotein</keyword>
<evidence type="ECO:0000259" key="3">
    <source>
        <dbReference type="PROSITE" id="PS51186"/>
    </source>
</evidence>
<feature type="domain" description="N-acetyltransferase" evidence="3">
    <location>
        <begin position="1"/>
        <end position="166"/>
    </location>
</feature>
<dbReference type="PANTHER" id="PTHR43420:SF47">
    <property type="entry name" value="N-ACETYLTRANSFERASE DOMAIN-CONTAINING PROTEIN"/>
    <property type="match status" value="1"/>
</dbReference>
<dbReference type="InterPro" id="IPR000182">
    <property type="entry name" value="GNAT_dom"/>
</dbReference>
<dbReference type="SUPFAM" id="SSF55729">
    <property type="entry name" value="Acyl-CoA N-acyltransferases (Nat)"/>
    <property type="match status" value="1"/>
</dbReference>
<keyword evidence="4" id="KW-0689">Ribosomal protein</keyword>
<dbReference type="InterPro" id="IPR016181">
    <property type="entry name" value="Acyl_CoA_acyltransferase"/>
</dbReference>
<dbReference type="Proteomes" id="UP000255326">
    <property type="component" value="Unassembled WGS sequence"/>
</dbReference>
<dbReference type="InterPro" id="IPR050680">
    <property type="entry name" value="YpeA/RimI_acetyltransf"/>
</dbReference>
<keyword evidence="1" id="KW-0808">Transferase</keyword>
<sequence length="173" mass="20155">MEIQPLSREDKKDVLTLFSEVTKDLKLNGIDQWDFFYPNRFLIEGDLKRSQMYGMKNDGKLIGIIVLEDRGSKKHDHIDWQIKGSAAWIHRLAVHPDYQGQGLGKRLLVFAEKFAQQKGHDCLRLDVYSANPGAVRLYEKAGYVYRGQIQYPMRKQPYLCYEKTLSFQARKPS</sequence>
<dbReference type="CDD" id="cd04301">
    <property type="entry name" value="NAT_SF"/>
    <property type="match status" value="1"/>
</dbReference>
<dbReference type="PROSITE" id="PS51186">
    <property type="entry name" value="GNAT"/>
    <property type="match status" value="1"/>
</dbReference>
<evidence type="ECO:0000256" key="2">
    <source>
        <dbReference type="ARBA" id="ARBA00023315"/>
    </source>
</evidence>
<organism evidence="4 5">
    <name type="scientific">Falsibacillus pallidus</name>
    <dbReference type="NCBI Taxonomy" id="493781"/>
    <lineage>
        <taxon>Bacteria</taxon>
        <taxon>Bacillati</taxon>
        <taxon>Bacillota</taxon>
        <taxon>Bacilli</taxon>
        <taxon>Bacillales</taxon>
        <taxon>Bacillaceae</taxon>
        <taxon>Falsibacillus</taxon>
    </lineage>
</organism>
<dbReference type="GO" id="GO:0005840">
    <property type="term" value="C:ribosome"/>
    <property type="evidence" value="ECO:0007669"/>
    <property type="project" value="UniProtKB-KW"/>
</dbReference>
<evidence type="ECO:0000313" key="4">
    <source>
        <dbReference type="EMBL" id="RDI41364.1"/>
    </source>
</evidence>
<keyword evidence="2" id="KW-0012">Acyltransferase</keyword>
<reference evidence="4 5" key="1">
    <citation type="submission" date="2018-07" db="EMBL/GenBank/DDBJ databases">
        <title>Genomic Encyclopedia of Type Strains, Phase IV (KMG-IV): sequencing the most valuable type-strain genomes for metagenomic binning, comparative biology and taxonomic classification.</title>
        <authorList>
            <person name="Goeker M."/>
        </authorList>
    </citation>
    <scope>NUCLEOTIDE SEQUENCE [LARGE SCALE GENOMIC DNA]</scope>
    <source>
        <strain evidence="4 5">DSM 25281</strain>
    </source>
</reference>
<dbReference type="EMBL" id="QQAY01000008">
    <property type="protein sequence ID" value="RDI41364.1"/>
    <property type="molecule type" value="Genomic_DNA"/>
</dbReference>
<evidence type="ECO:0000256" key="1">
    <source>
        <dbReference type="ARBA" id="ARBA00022679"/>
    </source>
</evidence>
<proteinExistence type="predicted"/>
<dbReference type="GO" id="GO:0016747">
    <property type="term" value="F:acyltransferase activity, transferring groups other than amino-acyl groups"/>
    <property type="evidence" value="ECO:0007669"/>
    <property type="project" value="InterPro"/>
</dbReference>
<gene>
    <name evidence="4" type="ORF">DFR59_10814</name>
</gene>
<evidence type="ECO:0000313" key="5">
    <source>
        <dbReference type="Proteomes" id="UP000255326"/>
    </source>
</evidence>